<dbReference type="InterPro" id="IPR011042">
    <property type="entry name" value="6-blade_b-propeller_TolB-like"/>
</dbReference>
<feature type="chain" id="PRO_5043042645" description="SMP-30/Gluconolactonase/LRE-like region domain-containing protein" evidence="1">
    <location>
        <begin position="20"/>
        <end position="420"/>
    </location>
</feature>
<gene>
    <name evidence="2" type="ORF">KK078_19065</name>
</gene>
<evidence type="ECO:0008006" key="4">
    <source>
        <dbReference type="Google" id="ProtNLM"/>
    </source>
</evidence>
<dbReference type="SUPFAM" id="SSF63829">
    <property type="entry name" value="Calcium-dependent phosphotriesterase"/>
    <property type="match status" value="1"/>
</dbReference>
<evidence type="ECO:0000313" key="3">
    <source>
        <dbReference type="Proteomes" id="UP001319180"/>
    </source>
</evidence>
<dbReference type="Gene3D" id="2.120.10.30">
    <property type="entry name" value="TolB, C-terminal domain"/>
    <property type="match status" value="1"/>
</dbReference>
<sequence>MRSVLALLLLVVTSLPATAQKKDFAYYYAQAREAKKTGNYPLFYDMIVQAGTLHPNHQGIQYERGLACALTTKPEEAVTFLKRAILTNAAFDLQVDALKGLHDREDFKKLLILQTALATTTIRSDTAFVLPDRRLHLESVAVGNGGLYGAAVHQRKIVQFRDGALTDFTSEAQDGLTAVLGIKVDDPRNILWACSSPLPEMKDFDSTETSALFKYDLATGKLLGKYPMATKNHAVFGDLLLSDKGAVFISDSWNNTILTLDPNTQKLTPWFTSSELWSLQGITFSDDERYLFIADYVKGIFRLEMKTKKLILLTNTQDVSLKGIDGLLWYKNSLIAIQNGTNPMRTTVYRLNKEKTALANFTIIDQGHPAFNEPTNGCIANNTFYYIANSQWSAYDEQRNLKDESQLQQPMILKTVLQHK</sequence>
<dbReference type="Proteomes" id="UP001319180">
    <property type="component" value="Unassembled WGS sequence"/>
</dbReference>
<evidence type="ECO:0000313" key="2">
    <source>
        <dbReference type="EMBL" id="MBT1688679.1"/>
    </source>
</evidence>
<keyword evidence="1" id="KW-0732">Signal</keyword>
<evidence type="ECO:0000256" key="1">
    <source>
        <dbReference type="SAM" id="SignalP"/>
    </source>
</evidence>
<dbReference type="InterPro" id="IPR011990">
    <property type="entry name" value="TPR-like_helical_dom_sf"/>
</dbReference>
<keyword evidence="3" id="KW-1185">Reference proteome</keyword>
<feature type="signal peptide" evidence="1">
    <location>
        <begin position="1"/>
        <end position="19"/>
    </location>
</feature>
<dbReference type="AlphaFoldDB" id="A0AAP2DB56"/>
<organism evidence="2 3">
    <name type="scientific">Dawidia soli</name>
    <dbReference type="NCBI Taxonomy" id="2782352"/>
    <lineage>
        <taxon>Bacteria</taxon>
        <taxon>Pseudomonadati</taxon>
        <taxon>Bacteroidota</taxon>
        <taxon>Cytophagia</taxon>
        <taxon>Cytophagales</taxon>
        <taxon>Chryseotaleaceae</taxon>
        <taxon>Dawidia</taxon>
    </lineage>
</organism>
<reference evidence="2 3" key="1">
    <citation type="submission" date="2021-05" db="EMBL/GenBank/DDBJ databases">
        <title>A Polyphasic approach of four new species of the genus Ohtaekwangia: Ohtaekwangia histidinii sp. nov., Ohtaekwangia cretensis sp. nov., Ohtaekwangia indiensis sp. nov., Ohtaekwangia reichenbachii sp. nov. from diverse environment.</title>
        <authorList>
            <person name="Octaviana S."/>
        </authorList>
    </citation>
    <scope>NUCLEOTIDE SEQUENCE [LARGE SCALE GENOMIC DNA]</scope>
    <source>
        <strain evidence="2 3">PWU37</strain>
    </source>
</reference>
<name>A0AAP2DB56_9BACT</name>
<accession>A0AAP2DB56</accession>
<comment type="caution">
    <text evidence="2">The sequence shown here is derived from an EMBL/GenBank/DDBJ whole genome shotgun (WGS) entry which is preliminary data.</text>
</comment>
<proteinExistence type="predicted"/>
<dbReference type="RefSeq" id="WP_254091906.1">
    <property type="nucleotide sequence ID" value="NZ_JAHESC010000029.1"/>
</dbReference>
<dbReference type="SUPFAM" id="SSF48452">
    <property type="entry name" value="TPR-like"/>
    <property type="match status" value="1"/>
</dbReference>
<protein>
    <recommendedName>
        <fullName evidence="4">SMP-30/Gluconolactonase/LRE-like region domain-containing protein</fullName>
    </recommendedName>
</protein>
<dbReference type="EMBL" id="JAHESC010000029">
    <property type="protein sequence ID" value="MBT1688679.1"/>
    <property type="molecule type" value="Genomic_DNA"/>
</dbReference>